<organism evidence="2 3">
    <name type="scientific">Neorhizobium lilium</name>
    <dbReference type="NCBI Taxonomy" id="2503024"/>
    <lineage>
        <taxon>Bacteria</taxon>
        <taxon>Pseudomonadati</taxon>
        <taxon>Pseudomonadota</taxon>
        <taxon>Alphaproteobacteria</taxon>
        <taxon>Hyphomicrobiales</taxon>
        <taxon>Rhizobiaceae</taxon>
        <taxon>Rhizobium/Agrobacterium group</taxon>
        <taxon>Neorhizobium</taxon>
    </lineage>
</organism>
<feature type="signal peptide" evidence="1">
    <location>
        <begin position="1"/>
        <end position="21"/>
    </location>
</feature>
<dbReference type="Proteomes" id="UP000287687">
    <property type="component" value="Unassembled WGS sequence"/>
</dbReference>
<keyword evidence="1" id="KW-0732">Signal</keyword>
<evidence type="ECO:0000313" key="3">
    <source>
        <dbReference type="Proteomes" id="UP000287687"/>
    </source>
</evidence>
<name>A0A444LN78_9HYPH</name>
<comment type="caution">
    <text evidence="2">The sequence shown here is derived from an EMBL/GenBank/DDBJ whole genome shotgun (WGS) entry which is preliminary data.</text>
</comment>
<reference evidence="2 3" key="1">
    <citation type="submission" date="2019-01" db="EMBL/GenBank/DDBJ databases">
        <title>The draft genome of Rhizobium sp. 24NR.</title>
        <authorList>
            <person name="Liu L."/>
            <person name="Liang L."/>
            <person name="Shi S."/>
            <person name="Xu L."/>
            <person name="Wang X."/>
            <person name="Li L."/>
            <person name="Zhang X."/>
        </authorList>
    </citation>
    <scope>NUCLEOTIDE SEQUENCE [LARGE SCALE GENOMIC DNA]</scope>
    <source>
        <strain evidence="2 3">24NR</strain>
    </source>
</reference>
<dbReference type="AlphaFoldDB" id="A0A444LN78"/>
<gene>
    <name evidence="2" type="ORF">EPK99_05580</name>
</gene>
<evidence type="ECO:0000313" key="2">
    <source>
        <dbReference type="EMBL" id="RWX81728.1"/>
    </source>
</evidence>
<keyword evidence="3" id="KW-1185">Reference proteome</keyword>
<sequence length="166" mass="17446">MRALLLSALLSSLCMPALVSAAEGDFLRPLAGQWKGSGMVLTRIGAKPINVTCGFDIGSGATNLSMKGNCRGLLVVRRSVNADIRANGQSYSGTYTGPSGIPSALSGSRKGNAINLAVRWARDINGDRSANMVLEKVADNRLLLQTIDKDPATGKSVVTSRIDLSR</sequence>
<dbReference type="EMBL" id="SBIP01000001">
    <property type="protein sequence ID" value="RWX81728.1"/>
    <property type="molecule type" value="Genomic_DNA"/>
</dbReference>
<accession>A0A444LN78</accession>
<protein>
    <submittedName>
        <fullName evidence="2">Uncharacterized protein</fullName>
    </submittedName>
</protein>
<proteinExistence type="predicted"/>
<evidence type="ECO:0000256" key="1">
    <source>
        <dbReference type="SAM" id="SignalP"/>
    </source>
</evidence>
<dbReference type="RefSeq" id="WP_128441866.1">
    <property type="nucleotide sequence ID" value="NZ_SBIP01000001.1"/>
</dbReference>
<dbReference type="OrthoDB" id="7889051at2"/>
<feature type="chain" id="PRO_5019026594" evidence="1">
    <location>
        <begin position="22"/>
        <end position="166"/>
    </location>
</feature>